<protein>
    <recommendedName>
        <fullName evidence="2">F-box domain-containing protein</fullName>
    </recommendedName>
</protein>
<dbReference type="EMBL" id="JBFXLR010000022">
    <property type="protein sequence ID" value="KAL2849748.1"/>
    <property type="molecule type" value="Genomic_DNA"/>
</dbReference>
<dbReference type="InterPro" id="IPR001810">
    <property type="entry name" value="F-box_dom"/>
</dbReference>
<dbReference type="GeneID" id="98160862"/>
<comment type="caution">
    <text evidence="3">The sequence shown here is derived from an EMBL/GenBank/DDBJ whole genome shotgun (WGS) entry which is preliminary data.</text>
</comment>
<dbReference type="CDD" id="cd09917">
    <property type="entry name" value="F-box_SF"/>
    <property type="match status" value="1"/>
</dbReference>
<evidence type="ECO:0000313" key="4">
    <source>
        <dbReference type="Proteomes" id="UP001610444"/>
    </source>
</evidence>
<dbReference type="SUPFAM" id="SSF81383">
    <property type="entry name" value="F-box domain"/>
    <property type="match status" value="1"/>
</dbReference>
<sequence>MSLTSLQVGEEPPSVSLSAPDGSSILQPSITVAAKEQTDPRLLEYPPEILLMIHSFLPIPSQACLALTCKTLYNLFGNSLQHPDLAWPKGIFEQGSAAYGLPKIAPRTQFLLQLKTPDNPFCVACLKLHHRDEFPENVWDIPKIERKCGFGTNVVDLCHCLALTPMTGAKLREWLRSGIAPTNLDQRILDVLQLDDRNSHRALRHRCMATNRRHGTLRLEIRAELVGDEDNEDNERNERLMVCTRHSLAITEDGIRQGWDQLGAVSSPQESVFGCPHYNLIHIGWYNQDTAAHICQYCPTAFFFLGNIATAYESESESESAFVWRSFRNLGSSAPLLPSSKQTHMGFENQSIRRTQIRRNILIQYAGDKAYQATSRPGGARACIKVVGLRVHPDADGAVACAGDFLRRGEGWDGGEGVKGEDGEKGEEWVHRGR</sequence>
<gene>
    <name evidence="3" type="ORF">BJX68DRAFT_267062</name>
</gene>
<evidence type="ECO:0000259" key="2">
    <source>
        <dbReference type="Pfam" id="PF00646"/>
    </source>
</evidence>
<keyword evidence="4" id="KW-1185">Reference proteome</keyword>
<dbReference type="Pfam" id="PF00646">
    <property type="entry name" value="F-box"/>
    <property type="match status" value="1"/>
</dbReference>
<accession>A0ABR4KET1</accession>
<dbReference type="RefSeq" id="XP_070898973.1">
    <property type="nucleotide sequence ID" value="XM_071045698.1"/>
</dbReference>
<proteinExistence type="predicted"/>
<evidence type="ECO:0000256" key="1">
    <source>
        <dbReference type="SAM" id="MobiDB-lite"/>
    </source>
</evidence>
<evidence type="ECO:0000313" key="3">
    <source>
        <dbReference type="EMBL" id="KAL2849748.1"/>
    </source>
</evidence>
<name>A0ABR4KET1_9EURO</name>
<organism evidence="3 4">
    <name type="scientific">Aspergillus pseudodeflectus</name>
    <dbReference type="NCBI Taxonomy" id="176178"/>
    <lineage>
        <taxon>Eukaryota</taxon>
        <taxon>Fungi</taxon>
        <taxon>Dikarya</taxon>
        <taxon>Ascomycota</taxon>
        <taxon>Pezizomycotina</taxon>
        <taxon>Eurotiomycetes</taxon>
        <taxon>Eurotiomycetidae</taxon>
        <taxon>Eurotiales</taxon>
        <taxon>Aspergillaceae</taxon>
        <taxon>Aspergillus</taxon>
        <taxon>Aspergillus subgen. Nidulantes</taxon>
    </lineage>
</organism>
<feature type="region of interest" description="Disordered" evidence="1">
    <location>
        <begin position="412"/>
        <end position="434"/>
    </location>
</feature>
<dbReference type="InterPro" id="IPR036047">
    <property type="entry name" value="F-box-like_dom_sf"/>
</dbReference>
<feature type="region of interest" description="Disordered" evidence="1">
    <location>
        <begin position="1"/>
        <end position="22"/>
    </location>
</feature>
<feature type="domain" description="F-box" evidence="2">
    <location>
        <begin position="46"/>
        <end position="77"/>
    </location>
</feature>
<dbReference type="Proteomes" id="UP001610444">
    <property type="component" value="Unassembled WGS sequence"/>
</dbReference>
<reference evidence="3 4" key="1">
    <citation type="submission" date="2024-07" db="EMBL/GenBank/DDBJ databases">
        <title>Section-level genome sequencing and comparative genomics of Aspergillus sections Usti and Cavernicolus.</title>
        <authorList>
            <consortium name="Lawrence Berkeley National Laboratory"/>
            <person name="Nybo J.L."/>
            <person name="Vesth T.C."/>
            <person name="Theobald S."/>
            <person name="Frisvad J.C."/>
            <person name="Larsen T.O."/>
            <person name="Kjaerboelling I."/>
            <person name="Rothschild-Mancinelli K."/>
            <person name="Lyhne E.K."/>
            <person name="Kogle M.E."/>
            <person name="Barry K."/>
            <person name="Clum A."/>
            <person name="Na H."/>
            <person name="Ledsgaard L."/>
            <person name="Lin J."/>
            <person name="Lipzen A."/>
            <person name="Kuo A."/>
            <person name="Riley R."/>
            <person name="Mondo S."/>
            <person name="LaButti K."/>
            <person name="Haridas S."/>
            <person name="Pangalinan J."/>
            <person name="Salamov A.A."/>
            <person name="Simmons B.A."/>
            <person name="Magnuson J.K."/>
            <person name="Chen J."/>
            <person name="Drula E."/>
            <person name="Henrissat B."/>
            <person name="Wiebenga A."/>
            <person name="Lubbers R.J."/>
            <person name="Gomes A.C."/>
            <person name="Macurrencykelacurrency M.R."/>
            <person name="Stajich J."/>
            <person name="Grigoriev I.V."/>
            <person name="Mortensen U.H."/>
            <person name="De vries R.P."/>
            <person name="Baker S.E."/>
            <person name="Andersen M.R."/>
        </authorList>
    </citation>
    <scope>NUCLEOTIDE SEQUENCE [LARGE SCALE GENOMIC DNA]</scope>
    <source>
        <strain evidence="3 4">CBS 756.74</strain>
    </source>
</reference>